<proteinExistence type="predicted"/>
<evidence type="ECO:0000313" key="1">
    <source>
        <dbReference type="EMBL" id="QTD98630.1"/>
    </source>
</evidence>
<gene>
    <name evidence="1" type="ORF">S1361_14835</name>
</gene>
<organism evidence="1 2">
    <name type="scientific">Streptomyces cyanogenus</name>
    <dbReference type="NCBI Taxonomy" id="80860"/>
    <lineage>
        <taxon>Bacteria</taxon>
        <taxon>Bacillati</taxon>
        <taxon>Actinomycetota</taxon>
        <taxon>Actinomycetes</taxon>
        <taxon>Kitasatosporales</taxon>
        <taxon>Streptomycetaceae</taxon>
        <taxon>Streptomyces</taxon>
    </lineage>
</organism>
<keyword evidence="2" id="KW-1185">Reference proteome</keyword>
<name>A0ABX7TPI7_STRCY</name>
<dbReference type="RefSeq" id="WP_208032325.1">
    <property type="nucleotide sequence ID" value="NZ_CP071839.1"/>
</dbReference>
<evidence type="ECO:0000313" key="2">
    <source>
        <dbReference type="Proteomes" id="UP000663908"/>
    </source>
</evidence>
<accession>A0ABX7TPI7</accession>
<dbReference type="Proteomes" id="UP000663908">
    <property type="component" value="Chromosome"/>
</dbReference>
<sequence>MEDLTASVVTRVLRTVGSAASFVVDMLGVRDWIKSVRRDKREKAGPVTTPPDIQS</sequence>
<reference evidence="1 2" key="1">
    <citation type="submission" date="2021-03" db="EMBL/GenBank/DDBJ databases">
        <title>Complete genome sequence of Streptomyces cyanogenus S136, producer of anticancer angucycline landomycin A.</title>
        <authorList>
            <person name="Hrab P."/>
            <person name="Ruckert C."/>
            <person name="Busche T."/>
            <person name="Ostash I."/>
            <person name="Kalinowski J."/>
            <person name="Fedorenko V."/>
            <person name="Yushchuk O."/>
            <person name="Ostash B."/>
        </authorList>
    </citation>
    <scope>NUCLEOTIDE SEQUENCE [LARGE SCALE GENOMIC DNA]</scope>
    <source>
        <strain evidence="1 2">S136</strain>
    </source>
</reference>
<dbReference type="EMBL" id="CP071839">
    <property type="protein sequence ID" value="QTD98630.1"/>
    <property type="molecule type" value="Genomic_DNA"/>
</dbReference>
<protein>
    <submittedName>
        <fullName evidence="1">Uncharacterized protein</fullName>
    </submittedName>
</protein>